<dbReference type="Pfam" id="PF00005">
    <property type="entry name" value="ABC_tran"/>
    <property type="match status" value="1"/>
</dbReference>
<dbReference type="EMBL" id="CP024638">
    <property type="protein sequence ID" value="QGR09470.1"/>
    <property type="molecule type" value="Genomic_DNA"/>
</dbReference>
<keyword evidence="15" id="KW-1185">Reference proteome</keyword>
<dbReference type="InterPro" id="IPR017871">
    <property type="entry name" value="ABC_transporter-like_CS"/>
</dbReference>
<proteinExistence type="inferred from homology"/>
<name>A0AAP9H9V2_9GAMM</name>
<dbReference type="PROSITE" id="PS50893">
    <property type="entry name" value="ABC_TRANSPORTER_2"/>
    <property type="match status" value="1"/>
</dbReference>
<keyword evidence="6" id="KW-0547">Nucleotide-binding</keyword>
<evidence type="ECO:0000256" key="10">
    <source>
        <dbReference type="ARBA" id="ARBA00023136"/>
    </source>
</evidence>
<evidence type="ECO:0000313" key="13">
    <source>
        <dbReference type="EMBL" id="QGR09470.1"/>
    </source>
</evidence>
<evidence type="ECO:0000256" key="4">
    <source>
        <dbReference type="ARBA" id="ARBA00022475"/>
    </source>
</evidence>
<keyword evidence="8" id="KW-0408">Iron</keyword>
<geneLocation type="plasmid" evidence="13">
    <name>pMSR2B</name>
</geneLocation>
<reference evidence="14" key="1">
    <citation type="submission" date="2017-11" db="EMBL/GenBank/DDBJ databases">
        <title>Genome sequence of Pantoea sp. MSR2.</title>
        <authorList>
            <person name="Nascimento F.X."/>
        </authorList>
    </citation>
    <scope>NUCLEOTIDE SEQUENCE [LARGE SCALE GENOMIC DNA]</scope>
    <source>
        <strain evidence="14">MSR2</strain>
        <plasmid evidence="14">pmsr2b</plasmid>
    </source>
</reference>
<dbReference type="GO" id="GO:0005524">
    <property type="term" value="F:ATP binding"/>
    <property type="evidence" value="ECO:0007669"/>
    <property type="project" value="UniProtKB-KW"/>
</dbReference>
<keyword evidence="7 13" id="KW-0067">ATP-binding</keyword>
<dbReference type="KEGG" id="ppho:CTZ24_23640"/>
<dbReference type="Proteomes" id="UP001171299">
    <property type="component" value="Unassembled WGS sequence"/>
</dbReference>
<dbReference type="InterPro" id="IPR003593">
    <property type="entry name" value="AAA+_ATPase"/>
</dbReference>
<evidence type="ECO:0000256" key="2">
    <source>
        <dbReference type="ARBA" id="ARBA00006526"/>
    </source>
</evidence>
<keyword evidence="10" id="KW-0472">Membrane</keyword>
<dbReference type="GO" id="GO:0016887">
    <property type="term" value="F:ATP hydrolysis activity"/>
    <property type="evidence" value="ECO:0007669"/>
    <property type="project" value="InterPro"/>
</dbReference>
<geneLocation type="plasmid" evidence="14">
    <name>pmsr2b</name>
</geneLocation>
<evidence type="ECO:0000256" key="8">
    <source>
        <dbReference type="ARBA" id="ARBA00023004"/>
    </source>
</evidence>
<dbReference type="GO" id="GO:0005886">
    <property type="term" value="C:plasma membrane"/>
    <property type="evidence" value="ECO:0007669"/>
    <property type="project" value="UniProtKB-SubCell"/>
</dbReference>
<keyword evidence="13" id="KW-0614">Plasmid</keyword>
<dbReference type="InterPro" id="IPR003439">
    <property type="entry name" value="ABC_transporter-like_ATP-bd"/>
</dbReference>
<dbReference type="PANTHER" id="PTHR42771">
    <property type="entry name" value="IRON(3+)-HYDROXAMATE IMPORT ATP-BINDING PROTEIN FHUC"/>
    <property type="match status" value="1"/>
</dbReference>
<dbReference type="RefSeq" id="WP_208726848.1">
    <property type="nucleotide sequence ID" value="NZ_CP024638.1"/>
</dbReference>
<protein>
    <submittedName>
        <fullName evidence="12">Fe(3+) dicitrate ABC transporter ATP-binding protein FecE</fullName>
    </submittedName>
    <submittedName>
        <fullName evidence="13">Ferric citrate ABC transporter ATP-binding protein FecE</fullName>
    </submittedName>
</protein>
<evidence type="ECO:0000256" key="6">
    <source>
        <dbReference type="ARBA" id="ARBA00022741"/>
    </source>
</evidence>
<evidence type="ECO:0000256" key="7">
    <source>
        <dbReference type="ARBA" id="ARBA00022840"/>
    </source>
</evidence>
<dbReference type="Proteomes" id="UP000424872">
    <property type="component" value="Plasmid pMSR2B"/>
</dbReference>
<comment type="similarity">
    <text evidence="2">Belongs to the ABC transporter superfamily. Drug exporter-2 (TC 3.A.1.117) family.</text>
</comment>
<sequence>MQLRVENLTAGYAGKRVLQDVSVSFAVGQVTALLGPNGCGKSTLLKSLARLLVPSQGQVLIGDQPLARFSARQLARYLALLPQQHLTPEGVSVAELVAYGRHPWLPLWGRLSAQDKAQVQVAMERMGVDHLAPQRVSDLSGGQRQRVFLAMLLAQDTPIVLLDEPTTWLDINHQIELMKLMGELKAQGKTVVTVLHDLNQASRYCDQLVLLAQGALITQGTPAQVLQPGILKRVFQVDVAVVPEPLSGALMCVHHDS</sequence>
<dbReference type="FunFam" id="3.40.50.300:FF:000134">
    <property type="entry name" value="Iron-enterobactin ABC transporter ATP-binding protein"/>
    <property type="match status" value="1"/>
</dbReference>
<reference evidence="13" key="2">
    <citation type="journal article" date="2020" name="Environ. Microbiol.">
        <title>The extreme plant-growth-promoting properties of Pantoea phytobeneficialis MSR2 revealed by functional and genomic analysis.</title>
        <authorList>
            <person name="Nascimento F.X."/>
            <person name="Hernandez A.G."/>
            <person name="Glick B.R."/>
            <person name="Rossi M.J."/>
        </authorList>
    </citation>
    <scope>NUCLEOTIDE SEQUENCE</scope>
    <source>
        <strain evidence="13">MSR2</strain>
    </source>
</reference>
<evidence type="ECO:0000259" key="11">
    <source>
        <dbReference type="PROSITE" id="PS50893"/>
    </source>
</evidence>
<organism evidence="13 14">
    <name type="scientific">Pantoea phytobeneficialis</name>
    <dbReference type="NCBI Taxonomy" id="2052056"/>
    <lineage>
        <taxon>Bacteria</taxon>
        <taxon>Pseudomonadati</taxon>
        <taxon>Pseudomonadota</taxon>
        <taxon>Gammaproteobacteria</taxon>
        <taxon>Enterobacterales</taxon>
        <taxon>Erwiniaceae</taxon>
        <taxon>Pantoea</taxon>
    </lineage>
</organism>
<dbReference type="InterPro" id="IPR027417">
    <property type="entry name" value="P-loop_NTPase"/>
</dbReference>
<dbReference type="GO" id="GO:0006826">
    <property type="term" value="P:iron ion transport"/>
    <property type="evidence" value="ECO:0007669"/>
    <property type="project" value="UniProtKB-KW"/>
</dbReference>
<dbReference type="SUPFAM" id="SSF52540">
    <property type="entry name" value="P-loop containing nucleoside triphosphate hydrolases"/>
    <property type="match status" value="1"/>
</dbReference>
<evidence type="ECO:0000256" key="3">
    <source>
        <dbReference type="ARBA" id="ARBA00022448"/>
    </source>
</evidence>
<dbReference type="InterPro" id="IPR051535">
    <property type="entry name" value="Siderophore_ABC-ATPase"/>
</dbReference>
<evidence type="ECO:0000313" key="15">
    <source>
        <dbReference type="Proteomes" id="UP001171299"/>
    </source>
</evidence>
<dbReference type="PANTHER" id="PTHR42771:SF12">
    <property type="entry name" value="FE(3+) DICITRATE TRANSPORT ATP-BINDING PROTEIN FECE-RELATED"/>
    <property type="match status" value="1"/>
</dbReference>
<evidence type="ECO:0000313" key="12">
    <source>
        <dbReference type="EMBL" id="MDO6407483.1"/>
    </source>
</evidence>
<dbReference type="NCBIfam" id="NF008409">
    <property type="entry name" value="PRK11231.1"/>
    <property type="match status" value="1"/>
</dbReference>
<evidence type="ECO:0000256" key="9">
    <source>
        <dbReference type="ARBA" id="ARBA00023065"/>
    </source>
</evidence>
<dbReference type="Gene3D" id="3.40.50.300">
    <property type="entry name" value="P-loop containing nucleotide triphosphate hydrolases"/>
    <property type="match status" value="1"/>
</dbReference>
<dbReference type="PROSITE" id="PS00211">
    <property type="entry name" value="ABC_TRANSPORTER_1"/>
    <property type="match status" value="1"/>
</dbReference>
<evidence type="ECO:0000256" key="5">
    <source>
        <dbReference type="ARBA" id="ARBA00022496"/>
    </source>
</evidence>
<keyword evidence="5" id="KW-0410">Iron transport</keyword>
<accession>A0AAP9H9V2</accession>
<keyword evidence="9" id="KW-0406">Ion transport</keyword>
<reference evidence="12" key="3">
    <citation type="submission" date="2023-07" db="EMBL/GenBank/DDBJ databases">
        <title>The extreme plant-growth-promoting properties of Pantoea phytobeneficialis PF55 revealed by functional and genomic analysis.</title>
        <authorList>
            <person name="Nascimento F.X."/>
            <person name="Marcio R.J."/>
        </authorList>
    </citation>
    <scope>NUCLEOTIDE SEQUENCE</scope>
    <source>
        <strain evidence="12">PF55</strain>
    </source>
</reference>
<feature type="domain" description="ABC transporter" evidence="11">
    <location>
        <begin position="3"/>
        <end position="238"/>
    </location>
</feature>
<keyword evidence="4" id="KW-1003">Cell membrane</keyword>
<evidence type="ECO:0000256" key="1">
    <source>
        <dbReference type="ARBA" id="ARBA00004202"/>
    </source>
</evidence>
<dbReference type="AlphaFoldDB" id="A0AAP9H9V2"/>
<comment type="subcellular location">
    <subcellularLocation>
        <location evidence="1">Cell membrane</location>
        <topology evidence="1">Peripheral membrane protein</topology>
    </subcellularLocation>
</comment>
<evidence type="ECO:0000313" key="14">
    <source>
        <dbReference type="Proteomes" id="UP000424872"/>
    </source>
</evidence>
<gene>
    <name evidence="12" type="primary">fecE</name>
    <name evidence="13" type="ORF">CTZ24_23640</name>
    <name evidence="12" type="ORF">Q3404_12955</name>
</gene>
<dbReference type="CDD" id="cd03214">
    <property type="entry name" value="ABC_Iron-Siderophores_B12_Hemin"/>
    <property type="match status" value="1"/>
</dbReference>
<keyword evidence="3" id="KW-0813">Transport</keyword>
<dbReference type="SMART" id="SM00382">
    <property type="entry name" value="AAA"/>
    <property type="match status" value="1"/>
</dbReference>
<dbReference type="EMBL" id="JAUOOM010000011">
    <property type="protein sequence ID" value="MDO6407483.1"/>
    <property type="molecule type" value="Genomic_DNA"/>
</dbReference>